<accession>A0A127F813</accession>
<feature type="transmembrane region" description="Helical" evidence="1">
    <location>
        <begin position="83"/>
        <end position="99"/>
    </location>
</feature>
<sequence length="384" mass="41385">MSENTIALWHLGFRPFYLLAAIFSAMSVGLWALQLAGLLPNAYLEGSLWHAHEMLFGFTLAVITGFLFTSVRNWSGRPTPTGATLAAIAALWVAGRVLVLTPWGVAAAVANVAFPLVVAWGIGVPLWQARNRRNYFFVGLLVLMSAGIACIHFAWLGIVAVPPWVGVQLGLDVILFIIAVMAGRVVPMFTNNSAPGARARRSLYVERMALGGILALLIADLFGLGGIPFAGLAAAVAIIHIVRLALWNTRVTLRVPLLWVLHLAYAWIPVHLLLRATGEIIGIVRPLAVHALTIGAIGGLTIGMMVRTARGHTGRLLLADHFEITCFVLIAAAAVIRVVGPLILPQHYLASVYIAATLWSGGFLLYAVRYWPILIRRRIDGAAG</sequence>
<name>A0A127F813_STEDE</name>
<feature type="transmembrane region" description="Helical" evidence="1">
    <location>
        <begin position="16"/>
        <end position="34"/>
    </location>
</feature>
<dbReference type="KEGG" id="sdf:ACG33_01230"/>
<dbReference type="InterPro" id="IPR010266">
    <property type="entry name" value="NnrS"/>
</dbReference>
<feature type="transmembrane region" description="Helical" evidence="1">
    <location>
        <begin position="105"/>
        <end position="127"/>
    </location>
</feature>
<reference evidence="2 3" key="1">
    <citation type="submission" date="2015-06" db="EMBL/GenBank/DDBJ databases">
        <title>A Comprehensive Approach to Explore the Metabolic and Phylogenetic Diversity of Bacterial Steroid Degradation in the Environment: Testosterone as an Example.</title>
        <authorList>
            <person name="Yang F.-C."/>
            <person name="Chen Y.-L."/>
            <person name="Yu C.-P."/>
            <person name="Tang S.-L."/>
            <person name="Wang P.-H."/>
            <person name="Ismail W."/>
            <person name="Wang C.-H."/>
            <person name="Yang C.-Y."/>
            <person name="Chiang Y.-R."/>
        </authorList>
    </citation>
    <scope>NUCLEOTIDE SEQUENCE [LARGE SCALE GENOMIC DNA]</scope>
    <source>
        <strain evidence="2 3">DSM 18526</strain>
    </source>
</reference>
<dbReference type="EMBL" id="CP011971">
    <property type="protein sequence ID" value="AMN45748.1"/>
    <property type="molecule type" value="Genomic_DNA"/>
</dbReference>
<evidence type="ECO:0000313" key="2">
    <source>
        <dbReference type="EMBL" id="AMN45748.1"/>
    </source>
</evidence>
<dbReference type="Proteomes" id="UP000070250">
    <property type="component" value="Chromosome"/>
</dbReference>
<dbReference type="Pfam" id="PF05940">
    <property type="entry name" value="NnrS"/>
    <property type="match status" value="1"/>
</dbReference>
<protein>
    <submittedName>
        <fullName evidence="2">NnrS family protein</fullName>
    </submittedName>
</protein>
<keyword evidence="1" id="KW-1133">Transmembrane helix</keyword>
<feature type="transmembrane region" description="Helical" evidence="1">
    <location>
        <begin position="164"/>
        <end position="183"/>
    </location>
</feature>
<keyword evidence="3" id="KW-1185">Reference proteome</keyword>
<organism evidence="2 3">
    <name type="scientific">Steroidobacter denitrificans</name>
    <dbReference type="NCBI Taxonomy" id="465721"/>
    <lineage>
        <taxon>Bacteria</taxon>
        <taxon>Pseudomonadati</taxon>
        <taxon>Pseudomonadota</taxon>
        <taxon>Gammaproteobacteria</taxon>
        <taxon>Steroidobacterales</taxon>
        <taxon>Steroidobacteraceae</taxon>
        <taxon>Steroidobacter</taxon>
    </lineage>
</organism>
<dbReference type="PATRIC" id="fig|465721.4.peg.269"/>
<evidence type="ECO:0000313" key="3">
    <source>
        <dbReference type="Proteomes" id="UP000070250"/>
    </source>
</evidence>
<evidence type="ECO:0000256" key="1">
    <source>
        <dbReference type="SAM" id="Phobius"/>
    </source>
</evidence>
<keyword evidence="1" id="KW-0812">Transmembrane</keyword>
<feature type="transmembrane region" description="Helical" evidence="1">
    <location>
        <begin position="350"/>
        <end position="368"/>
    </location>
</feature>
<feature type="transmembrane region" description="Helical" evidence="1">
    <location>
        <begin position="324"/>
        <end position="344"/>
    </location>
</feature>
<feature type="transmembrane region" description="Helical" evidence="1">
    <location>
        <begin position="229"/>
        <end position="246"/>
    </location>
</feature>
<dbReference type="RefSeq" id="WP_066918019.1">
    <property type="nucleotide sequence ID" value="NZ_CP011971.1"/>
</dbReference>
<feature type="transmembrane region" description="Helical" evidence="1">
    <location>
        <begin position="204"/>
        <end position="223"/>
    </location>
</feature>
<dbReference type="AlphaFoldDB" id="A0A127F813"/>
<feature type="transmembrane region" description="Helical" evidence="1">
    <location>
        <begin position="134"/>
        <end position="158"/>
    </location>
</feature>
<proteinExistence type="predicted"/>
<dbReference type="STRING" id="465721.ACG33_01230"/>
<dbReference type="OrthoDB" id="9770040at2"/>
<gene>
    <name evidence="2" type="ORF">ACG33_01230</name>
</gene>
<keyword evidence="1" id="KW-0472">Membrane</keyword>
<feature type="transmembrane region" description="Helical" evidence="1">
    <location>
        <begin position="54"/>
        <end position="71"/>
    </location>
</feature>
<feature type="transmembrane region" description="Helical" evidence="1">
    <location>
        <begin position="280"/>
        <end position="303"/>
    </location>
</feature>
<feature type="transmembrane region" description="Helical" evidence="1">
    <location>
        <begin position="253"/>
        <end position="274"/>
    </location>
</feature>